<reference evidence="1" key="1">
    <citation type="submission" date="2015-07" db="EMBL/GenBank/DDBJ databases">
        <title>MeaNS - Measles Nucleotide Surveillance Program.</title>
        <authorList>
            <person name="Tran T."/>
            <person name="Druce J."/>
        </authorList>
    </citation>
    <scope>NUCLEOTIDE SEQUENCE</scope>
    <source>
        <strain evidence="1">UCB-OBI-ISO-001</strain>
        <tissue evidence="1">Gonad</tissue>
    </source>
</reference>
<protein>
    <submittedName>
        <fullName evidence="1">Uncharacterized protein</fullName>
    </submittedName>
</protein>
<name>A0A0L8I8W7_OCTBM</name>
<accession>A0A0L8I8W7</accession>
<evidence type="ECO:0000313" key="1">
    <source>
        <dbReference type="EMBL" id="KOF97460.1"/>
    </source>
</evidence>
<dbReference type="EMBL" id="KQ416308">
    <property type="protein sequence ID" value="KOF97460.1"/>
    <property type="molecule type" value="Genomic_DNA"/>
</dbReference>
<dbReference type="AlphaFoldDB" id="A0A0L8I8W7"/>
<sequence>MTKVCSSPYNTCLITYEHLDTHYKTTTQQQKKNYISHLIQTNINYIYTKISATFIATLDPSNSSKCYVTKL</sequence>
<organism evidence="1">
    <name type="scientific">Octopus bimaculoides</name>
    <name type="common">California two-spotted octopus</name>
    <dbReference type="NCBI Taxonomy" id="37653"/>
    <lineage>
        <taxon>Eukaryota</taxon>
        <taxon>Metazoa</taxon>
        <taxon>Spiralia</taxon>
        <taxon>Lophotrochozoa</taxon>
        <taxon>Mollusca</taxon>
        <taxon>Cephalopoda</taxon>
        <taxon>Coleoidea</taxon>
        <taxon>Octopodiformes</taxon>
        <taxon>Octopoda</taxon>
        <taxon>Incirrata</taxon>
        <taxon>Octopodidae</taxon>
        <taxon>Octopus</taxon>
    </lineage>
</organism>
<gene>
    <name evidence="1" type="ORF">OCBIM_22029473mg</name>
</gene>
<proteinExistence type="predicted"/>